<dbReference type="EMBL" id="BAABGY010000002">
    <property type="protein sequence ID" value="GAA4321414.1"/>
    <property type="molecule type" value="Genomic_DNA"/>
</dbReference>
<feature type="transmembrane region" description="Helical" evidence="1">
    <location>
        <begin position="354"/>
        <end position="380"/>
    </location>
</feature>
<gene>
    <name evidence="2" type="ORF">GCM10023184_07170</name>
</gene>
<reference evidence="3" key="1">
    <citation type="journal article" date="2019" name="Int. J. Syst. Evol. Microbiol.">
        <title>The Global Catalogue of Microorganisms (GCM) 10K type strain sequencing project: providing services to taxonomists for standard genome sequencing and annotation.</title>
        <authorList>
            <consortium name="The Broad Institute Genomics Platform"/>
            <consortium name="The Broad Institute Genome Sequencing Center for Infectious Disease"/>
            <person name="Wu L."/>
            <person name="Ma J."/>
        </authorList>
    </citation>
    <scope>NUCLEOTIDE SEQUENCE [LARGE SCALE GENOMIC DNA]</scope>
    <source>
        <strain evidence="3">JCM 17919</strain>
    </source>
</reference>
<protein>
    <recommendedName>
        <fullName evidence="4">Glycosyltransferase RgtA/B/C/D-like domain-containing protein</fullName>
    </recommendedName>
</protein>
<evidence type="ECO:0000313" key="3">
    <source>
        <dbReference type="Proteomes" id="UP001501725"/>
    </source>
</evidence>
<comment type="caution">
    <text evidence="2">The sequence shown here is derived from an EMBL/GenBank/DDBJ whole genome shotgun (WGS) entry which is preliminary data.</text>
</comment>
<name>A0ABP8GCL6_9BACT</name>
<organism evidence="2 3">
    <name type="scientific">Flaviaesturariibacter amylovorans</name>
    <dbReference type="NCBI Taxonomy" id="1084520"/>
    <lineage>
        <taxon>Bacteria</taxon>
        <taxon>Pseudomonadati</taxon>
        <taxon>Bacteroidota</taxon>
        <taxon>Chitinophagia</taxon>
        <taxon>Chitinophagales</taxon>
        <taxon>Chitinophagaceae</taxon>
        <taxon>Flaviaestuariibacter</taxon>
    </lineage>
</organism>
<feature type="transmembrane region" description="Helical" evidence="1">
    <location>
        <begin position="6"/>
        <end position="28"/>
    </location>
</feature>
<feature type="transmembrane region" description="Helical" evidence="1">
    <location>
        <begin position="194"/>
        <end position="211"/>
    </location>
</feature>
<feature type="transmembrane region" description="Helical" evidence="1">
    <location>
        <begin position="40"/>
        <end position="59"/>
    </location>
</feature>
<proteinExistence type="predicted"/>
<feature type="transmembrane region" description="Helical" evidence="1">
    <location>
        <begin position="420"/>
        <end position="438"/>
    </location>
</feature>
<feature type="transmembrane region" description="Helical" evidence="1">
    <location>
        <begin position="171"/>
        <end position="188"/>
    </location>
</feature>
<feature type="transmembrane region" description="Helical" evidence="1">
    <location>
        <begin position="223"/>
        <end position="250"/>
    </location>
</feature>
<evidence type="ECO:0000256" key="1">
    <source>
        <dbReference type="SAM" id="Phobius"/>
    </source>
</evidence>
<evidence type="ECO:0000313" key="2">
    <source>
        <dbReference type="EMBL" id="GAA4321414.1"/>
    </source>
</evidence>
<keyword evidence="1" id="KW-0812">Transmembrane</keyword>
<accession>A0ABP8GCL6</accession>
<dbReference type="Proteomes" id="UP001501725">
    <property type="component" value="Unassembled WGS sequence"/>
</dbReference>
<keyword evidence="3" id="KW-1185">Reference proteome</keyword>
<feature type="transmembrane region" description="Helical" evidence="1">
    <location>
        <begin position="392"/>
        <end position="414"/>
    </location>
</feature>
<evidence type="ECO:0008006" key="4">
    <source>
        <dbReference type="Google" id="ProtNLM"/>
    </source>
</evidence>
<feature type="transmembrane region" description="Helical" evidence="1">
    <location>
        <begin position="329"/>
        <end position="348"/>
    </location>
</feature>
<feature type="transmembrane region" description="Helical" evidence="1">
    <location>
        <begin position="130"/>
        <end position="159"/>
    </location>
</feature>
<dbReference type="RefSeq" id="WP_345253453.1">
    <property type="nucleotide sequence ID" value="NZ_BAABGY010000002.1"/>
</dbReference>
<keyword evidence="1" id="KW-1133">Transmembrane helix</keyword>
<keyword evidence="1" id="KW-0472">Membrane</keyword>
<sequence length="463" mass="53149">MYFIFWYDYVTLPVYVLLSWLILTRYFRKKHGQNRELYKYFKAGLILKMLGGIGIGLIYEHYYRGAYDGRWFFEGSKVLNTYFRDHPGEFFKVFFSSIKDFNETNLAGINMADYFLYANESFFVAKVGSIFQFLAFGMFLPLSVFFLSLAYLALWNFFIFIQEEVGIPMKLAAYSTLFIPSVLVWDSSIFKDTITFTGLLWLFITAYYSFVKPRRLYANLIGFAVAAFFIGSVKVYIVAAFVPFFMLFVFNSYKNSIKNDAVRVLSTPFILVAALVLIGVFLRNADELLGRYSVENALESATSTYNSITTYGGSAGSAYELNVDFSSPLGILAAIPVGINITLFRPYPWEYGKVFIFAASIESMAVLYFTILIVFFKGGIGMSLRYIRKTPLLQFCLMFTFLFAFMTGIAAANFGTLVRYKIPCLPFYYLFLAYLYTVKSAELETRRIARQTRLSQDIPAHSF</sequence>
<feature type="transmembrane region" description="Helical" evidence="1">
    <location>
        <begin position="262"/>
        <end position="282"/>
    </location>
</feature>